<name>A0AAW7TA49_BURVI</name>
<accession>A0AAW7TA49</accession>
<reference evidence="1" key="1">
    <citation type="submission" date="2023-07" db="EMBL/GenBank/DDBJ databases">
        <title>A collection of bacterial strains from the Burkholderia cepacia Research Laboratory and Repository.</title>
        <authorList>
            <person name="Lipuma J."/>
            <person name="Spilker T."/>
            <person name="Caverly L."/>
        </authorList>
    </citation>
    <scope>NUCLEOTIDE SEQUENCE</scope>
    <source>
        <strain evidence="1">AU44268</strain>
    </source>
</reference>
<gene>
    <name evidence="1" type="ORF">QZM33_25800</name>
</gene>
<protein>
    <submittedName>
        <fullName evidence="1">Uncharacterized protein</fullName>
    </submittedName>
</protein>
<dbReference type="RefSeq" id="WP_077056777.1">
    <property type="nucleotide sequence ID" value="NZ_CADFEZ010000001.1"/>
</dbReference>
<dbReference type="EMBL" id="JAUJRV010000029">
    <property type="protein sequence ID" value="MDN7798360.1"/>
    <property type="molecule type" value="Genomic_DNA"/>
</dbReference>
<evidence type="ECO:0000313" key="2">
    <source>
        <dbReference type="Proteomes" id="UP001171620"/>
    </source>
</evidence>
<sequence length="143" mass="15767">MEIVVTKEVISVEATILGNIDNQIDAVKDFAEENGLQPPRFVVFKAQPLAIDYETGEAIESDAASETQKVVAHLQFTSQRQFKEFKNRFSTHSRRNKDYKALAAEAVKLRATGLSHSGIAETLGVCQQFVQKSLTLAAQAAKK</sequence>
<organism evidence="1 2">
    <name type="scientific">Burkholderia vietnamiensis</name>
    <dbReference type="NCBI Taxonomy" id="60552"/>
    <lineage>
        <taxon>Bacteria</taxon>
        <taxon>Pseudomonadati</taxon>
        <taxon>Pseudomonadota</taxon>
        <taxon>Betaproteobacteria</taxon>
        <taxon>Burkholderiales</taxon>
        <taxon>Burkholderiaceae</taxon>
        <taxon>Burkholderia</taxon>
        <taxon>Burkholderia cepacia complex</taxon>
    </lineage>
</organism>
<proteinExistence type="predicted"/>
<comment type="caution">
    <text evidence="1">The sequence shown here is derived from an EMBL/GenBank/DDBJ whole genome shotgun (WGS) entry which is preliminary data.</text>
</comment>
<dbReference type="AlphaFoldDB" id="A0AAW7TA49"/>
<evidence type="ECO:0000313" key="1">
    <source>
        <dbReference type="EMBL" id="MDN7798360.1"/>
    </source>
</evidence>
<dbReference type="Proteomes" id="UP001171620">
    <property type="component" value="Unassembled WGS sequence"/>
</dbReference>